<feature type="domain" description="tRNA(Ile)-lysidine/2-thiocytidine synthase N-terminal" evidence="9">
    <location>
        <begin position="28"/>
        <end position="191"/>
    </location>
</feature>
<dbReference type="EMBL" id="CP074405">
    <property type="protein sequence ID" value="QVI62956.1"/>
    <property type="molecule type" value="Genomic_DNA"/>
</dbReference>
<evidence type="ECO:0000256" key="4">
    <source>
        <dbReference type="ARBA" id="ARBA00022741"/>
    </source>
</evidence>
<gene>
    <name evidence="7 11" type="primary">tilS</name>
    <name evidence="11" type="ORF">KG103_03240</name>
</gene>
<evidence type="ECO:0000256" key="2">
    <source>
        <dbReference type="ARBA" id="ARBA00022598"/>
    </source>
</evidence>
<dbReference type="EC" id="6.3.4.19" evidence="7"/>
<dbReference type="Pfam" id="PF09179">
    <property type="entry name" value="TilS"/>
    <property type="match status" value="1"/>
</dbReference>
<keyword evidence="2 7" id="KW-0436">Ligase</keyword>
<dbReference type="Pfam" id="PF01171">
    <property type="entry name" value="ATP_bind_3"/>
    <property type="match status" value="1"/>
</dbReference>
<evidence type="ECO:0000259" key="9">
    <source>
        <dbReference type="Pfam" id="PF01171"/>
    </source>
</evidence>
<dbReference type="InterPro" id="IPR014729">
    <property type="entry name" value="Rossmann-like_a/b/a_fold"/>
</dbReference>
<dbReference type="CDD" id="cd01992">
    <property type="entry name" value="TilS_N"/>
    <property type="match status" value="1"/>
</dbReference>
<keyword evidence="3 7" id="KW-0819">tRNA processing</keyword>
<comment type="similarity">
    <text evidence="7">Belongs to the tRNA(Ile)-lysidine synthase family.</text>
</comment>
<evidence type="ECO:0000259" key="10">
    <source>
        <dbReference type="Pfam" id="PF09179"/>
    </source>
</evidence>
<dbReference type="InterPro" id="IPR012795">
    <property type="entry name" value="tRNA_Ile_lys_synt_N"/>
</dbReference>
<proteinExistence type="inferred from homology"/>
<comment type="domain">
    <text evidence="7">The N-terminal region contains the highly conserved SGGXDS motif, predicted to be a P-loop motif involved in ATP binding.</text>
</comment>
<dbReference type="PANTHER" id="PTHR43033">
    <property type="entry name" value="TRNA(ILE)-LYSIDINE SYNTHASE-RELATED"/>
    <property type="match status" value="1"/>
</dbReference>
<dbReference type="NCBIfam" id="TIGR02432">
    <property type="entry name" value="lysidine_TilS_N"/>
    <property type="match status" value="1"/>
</dbReference>
<evidence type="ECO:0000256" key="7">
    <source>
        <dbReference type="HAMAP-Rule" id="MF_01161"/>
    </source>
</evidence>
<evidence type="ECO:0000313" key="12">
    <source>
        <dbReference type="Proteomes" id="UP000677804"/>
    </source>
</evidence>
<dbReference type="RefSeq" id="WP_207340435.1">
    <property type="nucleotide sequence ID" value="NZ_CP074405.1"/>
</dbReference>
<evidence type="ECO:0000256" key="6">
    <source>
        <dbReference type="ARBA" id="ARBA00048539"/>
    </source>
</evidence>
<evidence type="ECO:0000256" key="1">
    <source>
        <dbReference type="ARBA" id="ARBA00022490"/>
    </source>
</evidence>
<evidence type="ECO:0000256" key="8">
    <source>
        <dbReference type="SAM" id="MobiDB-lite"/>
    </source>
</evidence>
<dbReference type="SUPFAM" id="SSF52402">
    <property type="entry name" value="Adenine nucleotide alpha hydrolases-like"/>
    <property type="match status" value="1"/>
</dbReference>
<feature type="binding site" evidence="7">
    <location>
        <begin position="33"/>
        <end position="38"/>
    </location>
    <ligand>
        <name>ATP</name>
        <dbReference type="ChEBI" id="CHEBI:30616"/>
    </ligand>
</feature>
<dbReference type="SUPFAM" id="SSF82829">
    <property type="entry name" value="MesJ substrate recognition domain-like"/>
    <property type="match status" value="1"/>
</dbReference>
<comment type="catalytic activity">
    <reaction evidence="6 7">
        <text>cytidine(34) in tRNA(Ile2) + L-lysine + ATP = lysidine(34) in tRNA(Ile2) + AMP + diphosphate + H(+)</text>
        <dbReference type="Rhea" id="RHEA:43744"/>
        <dbReference type="Rhea" id="RHEA-COMP:10625"/>
        <dbReference type="Rhea" id="RHEA-COMP:10670"/>
        <dbReference type="ChEBI" id="CHEBI:15378"/>
        <dbReference type="ChEBI" id="CHEBI:30616"/>
        <dbReference type="ChEBI" id="CHEBI:32551"/>
        <dbReference type="ChEBI" id="CHEBI:33019"/>
        <dbReference type="ChEBI" id="CHEBI:82748"/>
        <dbReference type="ChEBI" id="CHEBI:83665"/>
        <dbReference type="ChEBI" id="CHEBI:456215"/>
        <dbReference type="EC" id="6.3.4.19"/>
    </reaction>
</comment>
<keyword evidence="5 7" id="KW-0067">ATP-binding</keyword>
<dbReference type="InterPro" id="IPR015262">
    <property type="entry name" value="tRNA_Ile_lys_synt_subst-bd"/>
</dbReference>
<dbReference type="PANTHER" id="PTHR43033:SF1">
    <property type="entry name" value="TRNA(ILE)-LYSIDINE SYNTHASE-RELATED"/>
    <property type="match status" value="1"/>
</dbReference>
<dbReference type="InterPro" id="IPR011063">
    <property type="entry name" value="TilS/TtcA_N"/>
</dbReference>
<dbReference type="GO" id="GO:0032267">
    <property type="term" value="F:tRNA(Ile)-lysidine synthase activity"/>
    <property type="evidence" value="ECO:0007669"/>
    <property type="project" value="UniProtKB-EC"/>
</dbReference>
<keyword evidence="1 7" id="KW-0963">Cytoplasm</keyword>
<sequence>MSGPPPAVAAVRVAVRRALADVPPGRTVLVGCSGGADSLALAAGLAWEAPRAGWRAGAVVVDHGLQPGSADVARDAAAACRALGLDPVRVVRVDVGTAGGPEGAARTARHAALDAVADELDAAAVLLGHTLDDQAETVLLALARGSGERALAGMRPVRGRLRRPLLALRRTDTEAACAAQGLVPWHDPTNGRPPAGTDVVAGTGAVPGSADDLPLRSRVRTEVLPVLETILGPGVAQALARTAEALADADEALEQAAAGLVASASAPGQSGVVVLDVGPLAAAPAAVRRRVLHDAAVRAGCPPGALARVHVLAVEALVTQWRGQGPVHLPGGRVARRGCGRLYLGLPQAAGGGADAARPARSAGGRAGRQDHQDHEHDDEHDDRE</sequence>
<evidence type="ECO:0000256" key="5">
    <source>
        <dbReference type="ARBA" id="ARBA00022840"/>
    </source>
</evidence>
<feature type="domain" description="tRNA(Ile)-lysidine synthase substrate-binding" evidence="10">
    <location>
        <begin position="275"/>
        <end position="343"/>
    </location>
</feature>
<comment type="function">
    <text evidence="7">Ligates lysine onto the cytidine present at position 34 of the AUA codon-specific tRNA(Ile) that contains the anticodon CAU, in an ATP-dependent manner. Cytidine is converted to lysidine, thus changing the amino acid specificity of the tRNA from methionine to isoleucine.</text>
</comment>
<reference evidence="11 12" key="1">
    <citation type="submission" date="2021-05" db="EMBL/GenBank/DDBJ databases">
        <title>Novel species in genus Cellulomonas.</title>
        <authorList>
            <person name="Zhang G."/>
        </authorList>
    </citation>
    <scope>NUCLEOTIDE SEQUENCE [LARGE SCALE GENOMIC DNA]</scope>
    <source>
        <strain evidence="12">zg-ZUI222</strain>
    </source>
</reference>
<keyword evidence="4 7" id="KW-0547">Nucleotide-binding</keyword>
<dbReference type="HAMAP" id="MF_01161">
    <property type="entry name" value="tRNA_Ile_lys_synt"/>
    <property type="match status" value="1"/>
</dbReference>
<evidence type="ECO:0000256" key="3">
    <source>
        <dbReference type="ARBA" id="ARBA00022694"/>
    </source>
</evidence>
<keyword evidence="12" id="KW-1185">Reference proteome</keyword>
<evidence type="ECO:0000313" key="11">
    <source>
        <dbReference type="EMBL" id="QVI62956.1"/>
    </source>
</evidence>
<dbReference type="Proteomes" id="UP000677804">
    <property type="component" value="Chromosome"/>
</dbReference>
<feature type="compositionally biased region" description="Basic and acidic residues" evidence="8">
    <location>
        <begin position="368"/>
        <end position="385"/>
    </location>
</feature>
<dbReference type="Gene3D" id="1.20.59.20">
    <property type="match status" value="1"/>
</dbReference>
<name>A0ABX8D729_9CELL</name>
<organism evidence="11 12">
    <name type="scientific">Cellulomonas wangleii</name>
    <dbReference type="NCBI Taxonomy" id="2816956"/>
    <lineage>
        <taxon>Bacteria</taxon>
        <taxon>Bacillati</taxon>
        <taxon>Actinomycetota</taxon>
        <taxon>Actinomycetes</taxon>
        <taxon>Micrococcales</taxon>
        <taxon>Cellulomonadaceae</taxon>
        <taxon>Cellulomonas</taxon>
    </lineage>
</organism>
<feature type="compositionally biased region" description="Low complexity" evidence="8">
    <location>
        <begin position="355"/>
        <end position="364"/>
    </location>
</feature>
<protein>
    <recommendedName>
        <fullName evidence="7">tRNA(Ile)-lysidine synthase</fullName>
        <ecNumber evidence="7">6.3.4.19</ecNumber>
    </recommendedName>
    <alternativeName>
        <fullName evidence="7">tRNA(Ile)-2-lysyl-cytidine synthase</fullName>
    </alternativeName>
    <alternativeName>
        <fullName evidence="7">tRNA(Ile)-lysidine synthetase</fullName>
    </alternativeName>
</protein>
<feature type="region of interest" description="Disordered" evidence="8">
    <location>
        <begin position="350"/>
        <end position="385"/>
    </location>
</feature>
<dbReference type="InterPro" id="IPR012094">
    <property type="entry name" value="tRNA_Ile_lys_synt"/>
</dbReference>
<accession>A0ABX8D729</accession>
<comment type="subcellular location">
    <subcellularLocation>
        <location evidence="7">Cytoplasm</location>
    </subcellularLocation>
</comment>
<dbReference type="Gene3D" id="3.40.50.620">
    <property type="entry name" value="HUPs"/>
    <property type="match status" value="1"/>
</dbReference>